<evidence type="ECO:0000256" key="1">
    <source>
        <dbReference type="SAM" id="Phobius"/>
    </source>
</evidence>
<reference evidence="2 3" key="1">
    <citation type="submission" date="2019-08" db="EMBL/GenBank/DDBJ databases">
        <title>Actinomadura sp. nov. CYP1-5 isolated from mountain soil.</title>
        <authorList>
            <person name="Songsumanus A."/>
            <person name="Kuncharoen N."/>
            <person name="Kudo T."/>
            <person name="Yuki M."/>
            <person name="Igarashi Y."/>
            <person name="Tanasupawat S."/>
        </authorList>
    </citation>
    <scope>NUCLEOTIDE SEQUENCE [LARGE SCALE GENOMIC DNA]</scope>
    <source>
        <strain evidence="2 3">CYP1-5</strain>
    </source>
</reference>
<dbReference type="AlphaFoldDB" id="A0A5D3G0C2"/>
<dbReference type="EMBL" id="VSRQ01000001">
    <property type="protein sequence ID" value="TYK53430.1"/>
    <property type="molecule type" value="Genomic_DNA"/>
</dbReference>
<gene>
    <name evidence="2" type="ORF">FXF68_06970</name>
</gene>
<keyword evidence="1" id="KW-0812">Transmembrane</keyword>
<feature type="transmembrane region" description="Helical" evidence="1">
    <location>
        <begin position="164"/>
        <end position="182"/>
    </location>
</feature>
<sequence length="266" mass="28368">MTSSTGPLHGSIEQQIGNALVVATFAAATTALTIWAIREWRRHRSPDLGILLMGAVPSTLSDAQARLLAGLHTAPATDHPVYYRAFDVTISPYMATAFPVYIAGAGYLAFLALTNHWPRARFWKMAAVLYATEFAFEQCAINLFHLYTYQGNQPYKICGLPPAWPAAFIMTGLLTGALQFLLGGHLHGARRLLLLPLPAGAYAAAYGLVCWPLAAAVHSAAPALLVESASILTLTTMGVLCYLLTTLLPDSSPTSASGRSPGSSRP</sequence>
<keyword evidence="1" id="KW-1133">Transmembrane helix</keyword>
<proteinExistence type="predicted"/>
<protein>
    <submittedName>
        <fullName evidence="2">Uncharacterized protein</fullName>
    </submittedName>
</protein>
<feature type="transmembrane region" description="Helical" evidence="1">
    <location>
        <begin position="194"/>
        <end position="214"/>
    </location>
</feature>
<feature type="transmembrane region" description="Helical" evidence="1">
    <location>
        <begin position="49"/>
        <end position="70"/>
    </location>
</feature>
<accession>A0A5D3G0C2</accession>
<dbReference type="RefSeq" id="WP_148758013.1">
    <property type="nucleotide sequence ID" value="NZ_VSRQ01000001.1"/>
</dbReference>
<evidence type="ECO:0000313" key="2">
    <source>
        <dbReference type="EMBL" id="TYK53430.1"/>
    </source>
</evidence>
<evidence type="ECO:0000313" key="3">
    <source>
        <dbReference type="Proteomes" id="UP000323505"/>
    </source>
</evidence>
<feature type="transmembrane region" description="Helical" evidence="1">
    <location>
        <begin position="16"/>
        <end position="37"/>
    </location>
</feature>
<comment type="caution">
    <text evidence="2">The sequence shown here is derived from an EMBL/GenBank/DDBJ whole genome shotgun (WGS) entry which is preliminary data.</text>
</comment>
<keyword evidence="3" id="KW-1185">Reference proteome</keyword>
<feature type="transmembrane region" description="Helical" evidence="1">
    <location>
        <begin position="125"/>
        <end position="144"/>
    </location>
</feature>
<name>A0A5D3G0C2_9ACTN</name>
<feature type="transmembrane region" description="Helical" evidence="1">
    <location>
        <begin position="220"/>
        <end position="244"/>
    </location>
</feature>
<feature type="transmembrane region" description="Helical" evidence="1">
    <location>
        <begin position="90"/>
        <end position="113"/>
    </location>
</feature>
<keyword evidence="1" id="KW-0472">Membrane</keyword>
<dbReference type="Proteomes" id="UP000323505">
    <property type="component" value="Unassembled WGS sequence"/>
</dbReference>
<organism evidence="2 3">
    <name type="scientific">Actinomadura decatromicini</name>
    <dbReference type="NCBI Taxonomy" id="2604572"/>
    <lineage>
        <taxon>Bacteria</taxon>
        <taxon>Bacillati</taxon>
        <taxon>Actinomycetota</taxon>
        <taxon>Actinomycetes</taxon>
        <taxon>Streptosporangiales</taxon>
        <taxon>Thermomonosporaceae</taxon>
        <taxon>Actinomadura</taxon>
    </lineage>
</organism>